<accession>A0ABU8RN42</accession>
<evidence type="ECO:0000313" key="4">
    <source>
        <dbReference type="Proteomes" id="UP001387100"/>
    </source>
</evidence>
<keyword evidence="3" id="KW-0012">Acyltransferase</keyword>
<name>A0ABU8RN42_9ACTN</name>
<feature type="region of interest" description="Disordered" evidence="1">
    <location>
        <begin position="236"/>
        <end position="278"/>
    </location>
</feature>
<dbReference type="Gene3D" id="3.40.630.30">
    <property type="match status" value="1"/>
</dbReference>
<dbReference type="RefSeq" id="WP_339575906.1">
    <property type="nucleotide sequence ID" value="NZ_JBBIAA010000025.1"/>
</dbReference>
<dbReference type="GO" id="GO:0016746">
    <property type="term" value="F:acyltransferase activity"/>
    <property type="evidence" value="ECO:0007669"/>
    <property type="project" value="UniProtKB-KW"/>
</dbReference>
<keyword evidence="4" id="KW-1185">Reference proteome</keyword>
<protein>
    <submittedName>
        <fullName evidence="3">GNAT family N-acetyltransferase</fullName>
        <ecNumber evidence="3">2.3.1.-</ecNumber>
    </submittedName>
</protein>
<evidence type="ECO:0000256" key="1">
    <source>
        <dbReference type="SAM" id="MobiDB-lite"/>
    </source>
</evidence>
<dbReference type="InterPro" id="IPR016181">
    <property type="entry name" value="Acyl_CoA_acyltransferase"/>
</dbReference>
<organism evidence="3 4">
    <name type="scientific">Pseudokineococcus basanitobsidens</name>
    <dbReference type="NCBI Taxonomy" id="1926649"/>
    <lineage>
        <taxon>Bacteria</taxon>
        <taxon>Bacillati</taxon>
        <taxon>Actinomycetota</taxon>
        <taxon>Actinomycetes</taxon>
        <taxon>Kineosporiales</taxon>
        <taxon>Kineosporiaceae</taxon>
        <taxon>Pseudokineococcus</taxon>
    </lineage>
</organism>
<feature type="domain" description="N-acetyltransferase" evidence="2">
    <location>
        <begin position="94"/>
        <end position="234"/>
    </location>
</feature>
<dbReference type="Pfam" id="PF13673">
    <property type="entry name" value="Acetyltransf_10"/>
    <property type="match status" value="1"/>
</dbReference>
<comment type="caution">
    <text evidence="3">The sequence shown here is derived from an EMBL/GenBank/DDBJ whole genome shotgun (WGS) entry which is preliminary data.</text>
</comment>
<feature type="compositionally biased region" description="Low complexity" evidence="1">
    <location>
        <begin position="250"/>
        <end position="270"/>
    </location>
</feature>
<dbReference type="SUPFAM" id="SSF55729">
    <property type="entry name" value="Acyl-CoA N-acyltransferases (Nat)"/>
    <property type="match status" value="1"/>
</dbReference>
<dbReference type="InterPro" id="IPR000182">
    <property type="entry name" value="GNAT_dom"/>
</dbReference>
<evidence type="ECO:0000313" key="3">
    <source>
        <dbReference type="EMBL" id="MEJ5946523.1"/>
    </source>
</evidence>
<dbReference type="EMBL" id="JBBIAA010000025">
    <property type="protein sequence ID" value="MEJ5946523.1"/>
    <property type="molecule type" value="Genomic_DNA"/>
</dbReference>
<dbReference type="Proteomes" id="UP001387100">
    <property type="component" value="Unassembled WGS sequence"/>
</dbReference>
<reference evidence="3 4" key="1">
    <citation type="journal article" date="2017" name="Int. J. Syst. Evol. Microbiol.">
        <title>Pseudokineococcus basanitobsidens sp. nov., isolated from volcanic rock.</title>
        <authorList>
            <person name="Lee D.W."/>
            <person name="Park M.Y."/>
            <person name="Kim J.J."/>
            <person name="Kim B.S."/>
        </authorList>
    </citation>
    <scope>NUCLEOTIDE SEQUENCE [LARGE SCALE GENOMIC DNA]</scope>
    <source>
        <strain evidence="3 4">DSM 103726</strain>
    </source>
</reference>
<dbReference type="EC" id="2.3.1.-" evidence="3"/>
<sequence>MTPSSRQEAVSRPRSASSVVVRPATASDLPRTARWQVLHLPHGFFPSLGTRFVRRWHATHLGGRHGVALVAELDAGARGRVPVGFLVGATDQVAHVREVVAHHRGPLALAAALALLRRPRTAARFARTRLRPYARRLLGRDSPGTADDAGAAEGAVAVVAAVVVAPAARGAGVGEALLAAFADAARGAGTEVAELVTRADSGAAAFYERLGWERVRERADRDGVVVLTYRCALAGGPEVAAPAPPRPRRASQQSVQEPVQQSVQEPVQQPVEHRPAAA</sequence>
<gene>
    <name evidence="3" type="ORF">WDZ17_14595</name>
</gene>
<evidence type="ECO:0000259" key="2">
    <source>
        <dbReference type="PROSITE" id="PS51186"/>
    </source>
</evidence>
<dbReference type="PROSITE" id="PS51186">
    <property type="entry name" value="GNAT"/>
    <property type="match status" value="1"/>
</dbReference>
<proteinExistence type="predicted"/>
<keyword evidence="3" id="KW-0808">Transferase</keyword>